<dbReference type="RefSeq" id="WP_343982218.1">
    <property type="nucleotide sequence ID" value="NZ_BAAAGK010000234.1"/>
</dbReference>
<reference evidence="2" key="1">
    <citation type="journal article" date="2019" name="Int. J. Syst. Evol. Microbiol.">
        <title>The Global Catalogue of Microorganisms (GCM) 10K type strain sequencing project: providing services to taxonomists for standard genome sequencing and annotation.</title>
        <authorList>
            <consortium name="The Broad Institute Genomics Platform"/>
            <consortium name="The Broad Institute Genome Sequencing Center for Infectious Disease"/>
            <person name="Wu L."/>
            <person name="Ma J."/>
        </authorList>
    </citation>
    <scope>NUCLEOTIDE SEQUENCE [LARGE SCALE GENOMIC DNA]</scope>
    <source>
        <strain evidence="2">JCM 10083</strain>
    </source>
</reference>
<accession>A0ABW2SX77</accession>
<sequence length="49" mass="5485">MTGWKAPAGRSAGRARWDGQDLRAFTGTYGEYLLGKVSKVFPRLREDVL</sequence>
<keyword evidence="2" id="KW-1185">Reference proteome</keyword>
<evidence type="ECO:0000313" key="1">
    <source>
        <dbReference type="EMBL" id="MFC7600673.1"/>
    </source>
</evidence>
<proteinExistence type="predicted"/>
<organism evidence="1 2">
    <name type="scientific">Streptosporangium amethystogenes subsp. fukuiense</name>
    <dbReference type="NCBI Taxonomy" id="698418"/>
    <lineage>
        <taxon>Bacteria</taxon>
        <taxon>Bacillati</taxon>
        <taxon>Actinomycetota</taxon>
        <taxon>Actinomycetes</taxon>
        <taxon>Streptosporangiales</taxon>
        <taxon>Streptosporangiaceae</taxon>
        <taxon>Streptosporangium</taxon>
    </lineage>
</organism>
<protein>
    <submittedName>
        <fullName evidence="1">Uncharacterized protein</fullName>
    </submittedName>
</protein>
<evidence type="ECO:0000313" key="2">
    <source>
        <dbReference type="Proteomes" id="UP001596514"/>
    </source>
</evidence>
<name>A0ABW2SX77_9ACTN</name>
<dbReference type="Proteomes" id="UP001596514">
    <property type="component" value="Unassembled WGS sequence"/>
</dbReference>
<dbReference type="EMBL" id="JBHTEE010000001">
    <property type="protein sequence ID" value="MFC7600673.1"/>
    <property type="molecule type" value="Genomic_DNA"/>
</dbReference>
<comment type="caution">
    <text evidence="1">The sequence shown here is derived from an EMBL/GenBank/DDBJ whole genome shotgun (WGS) entry which is preliminary data.</text>
</comment>
<gene>
    <name evidence="1" type="ORF">ACFQVD_11245</name>
</gene>